<dbReference type="EMBL" id="CP079194">
    <property type="protein sequence ID" value="QXT38508.1"/>
    <property type="molecule type" value="Genomic_DNA"/>
</dbReference>
<name>A0A8F6TV89_9RHOB</name>
<feature type="domain" description="Methyltransferase" evidence="1">
    <location>
        <begin position="59"/>
        <end position="148"/>
    </location>
</feature>
<keyword evidence="2" id="KW-0489">Methyltransferase</keyword>
<dbReference type="InterPro" id="IPR041698">
    <property type="entry name" value="Methyltransf_25"/>
</dbReference>
<keyword evidence="2" id="KW-0808">Transferase</keyword>
<organism evidence="2 3">
    <name type="scientific">Gymnodinialimonas ceratoperidinii</name>
    <dbReference type="NCBI Taxonomy" id="2856823"/>
    <lineage>
        <taxon>Bacteria</taxon>
        <taxon>Pseudomonadati</taxon>
        <taxon>Pseudomonadota</taxon>
        <taxon>Alphaproteobacteria</taxon>
        <taxon>Rhodobacterales</taxon>
        <taxon>Paracoccaceae</taxon>
        <taxon>Gymnodinialimonas</taxon>
    </lineage>
</organism>
<dbReference type="KEGG" id="gce:KYE46_11200"/>
<gene>
    <name evidence="2" type="ORF">KYE46_11200</name>
</gene>
<evidence type="ECO:0000313" key="2">
    <source>
        <dbReference type="EMBL" id="QXT38508.1"/>
    </source>
</evidence>
<dbReference type="CDD" id="cd02440">
    <property type="entry name" value="AdoMet_MTases"/>
    <property type="match status" value="1"/>
</dbReference>
<protein>
    <submittedName>
        <fullName evidence="2">Methyltransferase domain-containing protein</fullName>
    </submittedName>
</protein>
<dbReference type="Pfam" id="PF13649">
    <property type="entry name" value="Methyltransf_25"/>
    <property type="match status" value="1"/>
</dbReference>
<accession>A0A8F6TV89</accession>
<dbReference type="GO" id="GO:0032259">
    <property type="term" value="P:methylation"/>
    <property type="evidence" value="ECO:0007669"/>
    <property type="project" value="UniProtKB-KW"/>
</dbReference>
<keyword evidence="3" id="KW-1185">Reference proteome</keyword>
<sequence>MADKPFLSKVYDLKGDGVRDYYDKWAETYEDELTENAYATPARCAAALAATDLPKDTPILDFACGTGLSGAALHAEGFTIIDGIDLSEAMLAKARAKKIYRNLTRASADAPPPVEPNAYRAITAIGAIGPGAAPAEVIAPLIQALPTGGYFVISLNDVALDTPAFPAALDAQADSIEKVSEERGPHLPGIDVMSTVYVFRRT</sequence>
<dbReference type="Proteomes" id="UP000825009">
    <property type="component" value="Chromosome"/>
</dbReference>
<dbReference type="GO" id="GO:0008168">
    <property type="term" value="F:methyltransferase activity"/>
    <property type="evidence" value="ECO:0007669"/>
    <property type="project" value="UniProtKB-KW"/>
</dbReference>
<evidence type="ECO:0000313" key="3">
    <source>
        <dbReference type="Proteomes" id="UP000825009"/>
    </source>
</evidence>
<proteinExistence type="predicted"/>
<dbReference type="AlphaFoldDB" id="A0A8F6TV89"/>
<reference evidence="2 3" key="1">
    <citation type="submission" date="2021-07" db="EMBL/GenBank/DDBJ databases">
        <title>A novel Jannaschia species isolated from marine dinoflagellate Ceratoperidinium margalefii.</title>
        <authorList>
            <person name="Jiang Y."/>
            <person name="Li Z."/>
        </authorList>
    </citation>
    <scope>NUCLEOTIDE SEQUENCE [LARGE SCALE GENOMIC DNA]</scope>
    <source>
        <strain evidence="2 3">J12C1-MA-4</strain>
    </source>
</reference>
<evidence type="ECO:0000259" key="1">
    <source>
        <dbReference type="Pfam" id="PF13649"/>
    </source>
</evidence>
<dbReference type="RefSeq" id="WP_219000704.1">
    <property type="nucleotide sequence ID" value="NZ_CP079194.1"/>
</dbReference>